<dbReference type="PANTHER" id="PTHR46836">
    <property type="entry name" value="AFADIN"/>
    <property type="match status" value="1"/>
</dbReference>
<keyword evidence="1" id="KW-0805">Transcription regulation</keyword>
<proteinExistence type="predicted"/>
<evidence type="ECO:0000256" key="1">
    <source>
        <dbReference type="ARBA" id="ARBA00023015"/>
    </source>
</evidence>
<keyword evidence="4" id="KW-0539">Nucleus</keyword>
<feature type="domain" description="NAC" evidence="5">
    <location>
        <begin position="12"/>
        <end position="55"/>
    </location>
</feature>
<evidence type="ECO:0000256" key="2">
    <source>
        <dbReference type="ARBA" id="ARBA00023125"/>
    </source>
</evidence>
<evidence type="ECO:0000256" key="3">
    <source>
        <dbReference type="ARBA" id="ARBA00023163"/>
    </source>
</evidence>
<dbReference type="GO" id="GO:0006355">
    <property type="term" value="P:regulation of DNA-templated transcription"/>
    <property type="evidence" value="ECO:0007669"/>
    <property type="project" value="InterPro"/>
</dbReference>
<dbReference type="GO" id="GO:0003677">
    <property type="term" value="F:DNA binding"/>
    <property type="evidence" value="ECO:0007669"/>
    <property type="project" value="UniProtKB-KW"/>
</dbReference>
<evidence type="ECO:0000259" key="5">
    <source>
        <dbReference type="Pfam" id="PF02365"/>
    </source>
</evidence>
<protein>
    <recommendedName>
        <fullName evidence="5">NAC domain-containing protein</fullName>
    </recommendedName>
</protein>
<dbReference type="EMBL" id="JAUIZM010000010">
    <property type="protein sequence ID" value="KAK1361004.1"/>
    <property type="molecule type" value="Genomic_DNA"/>
</dbReference>
<evidence type="ECO:0000256" key="4">
    <source>
        <dbReference type="ARBA" id="ARBA00023242"/>
    </source>
</evidence>
<evidence type="ECO:0000313" key="6">
    <source>
        <dbReference type="EMBL" id="KAK1361004.1"/>
    </source>
</evidence>
<dbReference type="InterPro" id="IPR003441">
    <property type="entry name" value="NAC-dom"/>
</dbReference>
<dbReference type="PANTHER" id="PTHR46836:SF8">
    <property type="entry name" value="AFADIN"/>
    <property type="match status" value="1"/>
</dbReference>
<dbReference type="Pfam" id="PF02365">
    <property type="entry name" value="NAM"/>
    <property type="match status" value="1"/>
</dbReference>
<dbReference type="SUPFAM" id="SSF101941">
    <property type="entry name" value="NAC domain"/>
    <property type="match status" value="1"/>
</dbReference>
<keyword evidence="2" id="KW-0238">DNA-binding</keyword>
<comment type="caution">
    <text evidence="6">The sequence shown here is derived from an EMBL/GenBank/DDBJ whole genome shotgun (WGS) entry which is preliminary data.</text>
</comment>
<dbReference type="AlphaFoldDB" id="A0AAD8H7C8"/>
<keyword evidence="3" id="KW-0804">Transcription</keyword>
<organism evidence="6 7">
    <name type="scientific">Heracleum sosnowskyi</name>
    <dbReference type="NCBI Taxonomy" id="360622"/>
    <lineage>
        <taxon>Eukaryota</taxon>
        <taxon>Viridiplantae</taxon>
        <taxon>Streptophyta</taxon>
        <taxon>Embryophyta</taxon>
        <taxon>Tracheophyta</taxon>
        <taxon>Spermatophyta</taxon>
        <taxon>Magnoliopsida</taxon>
        <taxon>eudicotyledons</taxon>
        <taxon>Gunneridae</taxon>
        <taxon>Pentapetalae</taxon>
        <taxon>asterids</taxon>
        <taxon>campanulids</taxon>
        <taxon>Apiales</taxon>
        <taxon>Apiaceae</taxon>
        <taxon>Apioideae</taxon>
        <taxon>apioid superclade</taxon>
        <taxon>Tordylieae</taxon>
        <taxon>Tordyliinae</taxon>
        <taxon>Heracleum</taxon>
    </lineage>
</organism>
<reference evidence="6" key="2">
    <citation type="submission" date="2023-05" db="EMBL/GenBank/DDBJ databases">
        <authorList>
            <person name="Schelkunov M.I."/>
        </authorList>
    </citation>
    <scope>NUCLEOTIDE SEQUENCE</scope>
    <source>
        <strain evidence="6">Hsosn_3</strain>
        <tissue evidence="6">Leaf</tissue>
    </source>
</reference>
<keyword evidence="7" id="KW-1185">Reference proteome</keyword>
<accession>A0AAD8H7C8</accession>
<name>A0AAD8H7C8_9APIA</name>
<gene>
    <name evidence="6" type="ORF">POM88_045478</name>
</gene>
<sequence>MNLPVSYNKRKQFAPSPEQLLQHYLKPKISRDKLPCDVIQEKEIYGSNANPWVVLDDLDNLRKAGCGTWCGKTCRMNIMDKTGEIIGKKKLMGFEINDVTGLGDGIDLNKVGYWKMYEIKPPSTICSSSSEPRGQQLLRILLKLALVQIIGVEKHVTDYRARRLGSEAESSGRLKEADPTPISVVEVPSREELSSGVECFKQVSAELHGNKLNDYSPRFFCNSLTLQLRCSNLTMVALFGMLFPKYERMLLFDWIRSAVQEISQSCMYLCPWVKPVTAEFGLKWPKRKLRNEVHKFLEIQDAEVIERISGKETGKGGRLG</sequence>
<dbReference type="InterPro" id="IPR036093">
    <property type="entry name" value="NAC_dom_sf"/>
</dbReference>
<dbReference type="Proteomes" id="UP001237642">
    <property type="component" value="Unassembled WGS sequence"/>
</dbReference>
<reference evidence="6" key="1">
    <citation type="submission" date="2023-02" db="EMBL/GenBank/DDBJ databases">
        <title>Genome of toxic invasive species Heracleum sosnowskyi carries increased number of genes despite the absence of recent whole-genome duplications.</title>
        <authorList>
            <person name="Schelkunov M."/>
            <person name="Shtratnikova V."/>
            <person name="Makarenko M."/>
            <person name="Klepikova A."/>
            <person name="Omelchenko D."/>
            <person name="Novikova G."/>
            <person name="Obukhova E."/>
            <person name="Bogdanov V."/>
            <person name="Penin A."/>
            <person name="Logacheva M."/>
        </authorList>
    </citation>
    <scope>NUCLEOTIDE SEQUENCE</scope>
    <source>
        <strain evidence="6">Hsosn_3</strain>
        <tissue evidence="6">Leaf</tissue>
    </source>
</reference>
<evidence type="ECO:0000313" key="7">
    <source>
        <dbReference type="Proteomes" id="UP001237642"/>
    </source>
</evidence>